<dbReference type="AlphaFoldDB" id="A0A1M6BMA6"/>
<sequence length="286" mass="31703">MKHLHLLAIISVFFVFQNNYAQWTKEKGNGYYKLSAWSLVADEHYTSSGEIDPNATRGNFTLSFYGEYGITDKIDVITYIPFFTRIYQNTQVSGTNGNVLQDGEAVNSIGDIDLGFRFALLKKKKIAISSTIKFGLPTGKDKAGSDGSFQTGDGEFNQLLTLNAGSSYKLFEKRSYAKAYLGFNNRTNNFSDEFHYGAETGIKLWDKFWLLGKLNAVKSLKNGSLSAQNTQGSIFANNVEYVSVAVEAAYYITKKLGVSFTYATAISGRIIYAQPSYSGGVFLDIK</sequence>
<accession>A0A1M6BMA6</accession>
<gene>
    <name evidence="2" type="ORF">SAMN04488096_102124</name>
</gene>
<name>A0A1M6BMA6_9FLAO</name>
<feature type="chain" id="PRO_5012816244" description="MetA-pathway of phenol degradation" evidence="1">
    <location>
        <begin position="22"/>
        <end position="286"/>
    </location>
</feature>
<dbReference type="EMBL" id="FQYY01000002">
    <property type="protein sequence ID" value="SHI49834.1"/>
    <property type="molecule type" value="Genomic_DNA"/>
</dbReference>
<dbReference type="OrthoDB" id="9782650at2"/>
<keyword evidence="1" id="KW-0732">Signal</keyword>
<evidence type="ECO:0000313" key="2">
    <source>
        <dbReference type="EMBL" id="SHI49834.1"/>
    </source>
</evidence>
<evidence type="ECO:0000313" key="3">
    <source>
        <dbReference type="Proteomes" id="UP000184225"/>
    </source>
</evidence>
<evidence type="ECO:0008006" key="4">
    <source>
        <dbReference type="Google" id="ProtNLM"/>
    </source>
</evidence>
<dbReference type="RefSeq" id="WP_073148247.1">
    <property type="nucleotide sequence ID" value="NZ_FQYY01000002.1"/>
</dbReference>
<feature type="signal peptide" evidence="1">
    <location>
        <begin position="1"/>
        <end position="21"/>
    </location>
</feature>
<organism evidence="2 3">
    <name type="scientific">Mesonia phycicola</name>
    <dbReference type="NCBI Taxonomy" id="579105"/>
    <lineage>
        <taxon>Bacteria</taxon>
        <taxon>Pseudomonadati</taxon>
        <taxon>Bacteroidota</taxon>
        <taxon>Flavobacteriia</taxon>
        <taxon>Flavobacteriales</taxon>
        <taxon>Flavobacteriaceae</taxon>
        <taxon>Mesonia</taxon>
    </lineage>
</organism>
<dbReference type="Proteomes" id="UP000184225">
    <property type="component" value="Unassembled WGS sequence"/>
</dbReference>
<reference evidence="2 3" key="1">
    <citation type="submission" date="2016-11" db="EMBL/GenBank/DDBJ databases">
        <authorList>
            <person name="Jaros S."/>
            <person name="Januszkiewicz K."/>
            <person name="Wedrychowicz H."/>
        </authorList>
    </citation>
    <scope>NUCLEOTIDE SEQUENCE [LARGE SCALE GENOMIC DNA]</scope>
    <source>
        <strain evidence="2 3">DSM 21425</strain>
    </source>
</reference>
<protein>
    <recommendedName>
        <fullName evidence="4">MetA-pathway of phenol degradation</fullName>
    </recommendedName>
</protein>
<evidence type="ECO:0000256" key="1">
    <source>
        <dbReference type="SAM" id="SignalP"/>
    </source>
</evidence>
<proteinExistence type="predicted"/>
<keyword evidence="3" id="KW-1185">Reference proteome</keyword>